<accession>A0ABV5MKR2</accession>
<proteinExistence type="inferred from homology"/>
<dbReference type="SUPFAM" id="SSF53163">
    <property type="entry name" value="HybD-like"/>
    <property type="match status" value="1"/>
</dbReference>
<keyword evidence="4" id="KW-0378">Hydrolase</keyword>
<keyword evidence="3" id="KW-0064">Aspartyl protease</keyword>
<keyword evidence="7" id="KW-1185">Reference proteome</keyword>
<feature type="region of interest" description="Disordered" evidence="5">
    <location>
        <begin position="150"/>
        <end position="172"/>
    </location>
</feature>
<evidence type="ECO:0000256" key="1">
    <source>
        <dbReference type="ARBA" id="ARBA00006814"/>
    </source>
</evidence>
<dbReference type="CDD" id="cd00518">
    <property type="entry name" value="H2MP"/>
    <property type="match status" value="1"/>
</dbReference>
<dbReference type="Pfam" id="PF01750">
    <property type="entry name" value="HycI"/>
    <property type="match status" value="1"/>
</dbReference>
<reference evidence="6 7" key="1">
    <citation type="submission" date="2024-09" db="EMBL/GenBank/DDBJ databases">
        <authorList>
            <person name="Sun Q."/>
            <person name="Mori K."/>
        </authorList>
    </citation>
    <scope>NUCLEOTIDE SEQUENCE [LARGE SCALE GENOMIC DNA]</scope>
    <source>
        <strain evidence="6 7">JCM 3307</strain>
    </source>
</reference>
<evidence type="ECO:0000256" key="4">
    <source>
        <dbReference type="ARBA" id="ARBA00022801"/>
    </source>
</evidence>
<organism evidence="6 7">
    <name type="scientific">Dactylosporangium vinaceum</name>
    <dbReference type="NCBI Taxonomy" id="53362"/>
    <lineage>
        <taxon>Bacteria</taxon>
        <taxon>Bacillati</taxon>
        <taxon>Actinomycetota</taxon>
        <taxon>Actinomycetes</taxon>
        <taxon>Micromonosporales</taxon>
        <taxon>Micromonosporaceae</taxon>
        <taxon>Dactylosporangium</taxon>
    </lineage>
</organism>
<evidence type="ECO:0000256" key="3">
    <source>
        <dbReference type="ARBA" id="ARBA00022750"/>
    </source>
</evidence>
<dbReference type="NCBIfam" id="TIGR00072">
    <property type="entry name" value="hydrog_prot"/>
    <property type="match status" value="1"/>
</dbReference>
<gene>
    <name evidence="6" type="ORF">ACFFTR_40775</name>
</gene>
<dbReference type="InterPro" id="IPR023430">
    <property type="entry name" value="Pept_HybD-like_dom_sf"/>
</dbReference>
<dbReference type="PANTHER" id="PTHR30302">
    <property type="entry name" value="HYDROGENASE 1 MATURATION PROTEASE"/>
    <property type="match status" value="1"/>
</dbReference>
<dbReference type="Proteomes" id="UP001589608">
    <property type="component" value="Unassembled WGS sequence"/>
</dbReference>
<evidence type="ECO:0000256" key="2">
    <source>
        <dbReference type="ARBA" id="ARBA00022670"/>
    </source>
</evidence>
<dbReference type="Gene3D" id="3.40.50.1450">
    <property type="entry name" value="HybD-like"/>
    <property type="match status" value="1"/>
</dbReference>
<protein>
    <submittedName>
        <fullName evidence="6">Hydrogenase maturation protease</fullName>
    </submittedName>
</protein>
<comment type="similarity">
    <text evidence="1">Belongs to the peptidase A31 family.</text>
</comment>
<evidence type="ECO:0000313" key="7">
    <source>
        <dbReference type="Proteomes" id="UP001589608"/>
    </source>
</evidence>
<dbReference type="GO" id="GO:0006508">
    <property type="term" value="P:proteolysis"/>
    <property type="evidence" value="ECO:0007669"/>
    <property type="project" value="UniProtKB-KW"/>
</dbReference>
<dbReference type="GO" id="GO:0008233">
    <property type="term" value="F:peptidase activity"/>
    <property type="evidence" value="ECO:0007669"/>
    <property type="project" value="UniProtKB-KW"/>
</dbReference>
<dbReference type="InterPro" id="IPR000671">
    <property type="entry name" value="Peptidase_A31"/>
</dbReference>
<comment type="caution">
    <text evidence="6">The sequence shown here is derived from an EMBL/GenBank/DDBJ whole genome shotgun (WGS) entry which is preliminary data.</text>
</comment>
<dbReference type="RefSeq" id="WP_223094402.1">
    <property type="nucleotide sequence ID" value="NZ_CP061913.1"/>
</dbReference>
<dbReference type="PANTHER" id="PTHR30302:SF1">
    <property type="entry name" value="HYDROGENASE 2 MATURATION PROTEASE"/>
    <property type="match status" value="1"/>
</dbReference>
<keyword evidence="2 6" id="KW-0645">Protease</keyword>
<name>A0ABV5MKR2_9ACTN</name>
<dbReference type="EMBL" id="JBHMCA010000067">
    <property type="protein sequence ID" value="MFB9449451.1"/>
    <property type="molecule type" value="Genomic_DNA"/>
</dbReference>
<evidence type="ECO:0000313" key="6">
    <source>
        <dbReference type="EMBL" id="MFB9449451.1"/>
    </source>
</evidence>
<evidence type="ECO:0000256" key="5">
    <source>
        <dbReference type="SAM" id="MobiDB-lite"/>
    </source>
</evidence>
<sequence>MRPDVVIIGVGNPYRRDDGVGSAVIHRLRAAGLPGATLAESDGEAGALILLWQRRRLAVLIDAITADPSHPGRIHRLVVPWLQTDHRTATSTHATDPGEAIALAAALGRLPERLVVYAVEAADTGFGTHLSPAVEAAAGLVAEQVTAEARAAVRASGTKDPERPPSGRGQWG</sequence>